<feature type="compositionally biased region" description="Basic and acidic residues" evidence="1">
    <location>
        <begin position="27"/>
        <end position="54"/>
    </location>
</feature>
<feature type="non-terminal residue" evidence="2">
    <location>
        <position position="1"/>
    </location>
</feature>
<accession>K1TBF6</accession>
<dbReference type="EMBL" id="AJWY01006382">
    <property type="protein sequence ID" value="EKC67008.1"/>
    <property type="molecule type" value="Genomic_DNA"/>
</dbReference>
<evidence type="ECO:0000313" key="2">
    <source>
        <dbReference type="EMBL" id="EKC67008.1"/>
    </source>
</evidence>
<organism evidence="2">
    <name type="scientific">human gut metagenome</name>
    <dbReference type="NCBI Taxonomy" id="408170"/>
    <lineage>
        <taxon>unclassified sequences</taxon>
        <taxon>metagenomes</taxon>
        <taxon>organismal metagenomes</taxon>
    </lineage>
</organism>
<feature type="compositionally biased region" description="Basic and acidic residues" evidence="1">
    <location>
        <begin position="130"/>
        <end position="143"/>
    </location>
</feature>
<feature type="region of interest" description="Disordered" evidence="1">
    <location>
        <begin position="120"/>
        <end position="143"/>
    </location>
</feature>
<sequence>KAQDLMKSKEQYVDKANREVKRMLDQAQDEAKRLRDQAQEESRRMLEKAQEDAKTIVSESETIQRAQRRSSEIIHQAEDRSRQLYQVANTYTEDALRRTEEAIQAALDEVRESRVRFRSASAEQMQVCQEKLKSDPTKQASED</sequence>
<feature type="region of interest" description="Disordered" evidence="1">
    <location>
        <begin position="27"/>
        <end position="72"/>
    </location>
</feature>
<reference evidence="2" key="1">
    <citation type="journal article" date="2013" name="Environ. Microbiol.">
        <title>Microbiota from the distal guts of lean and obese adolescents exhibit partial functional redundancy besides clear differences in community structure.</title>
        <authorList>
            <person name="Ferrer M."/>
            <person name="Ruiz A."/>
            <person name="Lanza F."/>
            <person name="Haange S.B."/>
            <person name="Oberbach A."/>
            <person name="Till H."/>
            <person name="Bargiela R."/>
            <person name="Campoy C."/>
            <person name="Segura M.T."/>
            <person name="Richter M."/>
            <person name="von Bergen M."/>
            <person name="Seifert J."/>
            <person name="Suarez A."/>
        </authorList>
    </citation>
    <scope>NUCLEOTIDE SEQUENCE</scope>
</reference>
<proteinExistence type="predicted"/>
<comment type="caution">
    <text evidence="2">The sequence shown here is derived from an EMBL/GenBank/DDBJ whole genome shotgun (WGS) entry which is preliminary data.</text>
</comment>
<name>K1TBF6_9ZZZZ</name>
<evidence type="ECO:0000256" key="1">
    <source>
        <dbReference type="SAM" id="MobiDB-lite"/>
    </source>
</evidence>
<protein>
    <submittedName>
        <fullName evidence="2">HrpE protein</fullName>
    </submittedName>
</protein>
<dbReference type="AlphaFoldDB" id="K1TBF6"/>
<gene>
    <name evidence="2" type="ORF">LEA_09521</name>
</gene>